<evidence type="ECO:0000313" key="7">
    <source>
        <dbReference type="EMBL" id="KAL0059166.1"/>
    </source>
</evidence>
<evidence type="ECO:0000256" key="3">
    <source>
        <dbReference type="ARBA" id="ARBA00022777"/>
    </source>
</evidence>
<evidence type="ECO:0000256" key="5">
    <source>
        <dbReference type="SAM" id="MobiDB-lite"/>
    </source>
</evidence>
<dbReference type="PROSITE" id="PS50011">
    <property type="entry name" value="PROTEIN_KINASE_DOM"/>
    <property type="match status" value="1"/>
</dbReference>
<dbReference type="PANTHER" id="PTHR44329:SF288">
    <property type="entry name" value="MITOGEN-ACTIVATED PROTEIN KINASE KINASE KINASE 20"/>
    <property type="match status" value="1"/>
</dbReference>
<dbReference type="EMBL" id="JBBXMP010000246">
    <property type="protein sequence ID" value="KAL0059166.1"/>
    <property type="molecule type" value="Genomic_DNA"/>
</dbReference>
<proteinExistence type="predicted"/>
<keyword evidence="8" id="KW-1185">Reference proteome</keyword>
<dbReference type="Pfam" id="PF07714">
    <property type="entry name" value="PK_Tyr_Ser-Thr"/>
    <property type="match status" value="1"/>
</dbReference>
<evidence type="ECO:0000313" key="8">
    <source>
        <dbReference type="Proteomes" id="UP001437256"/>
    </source>
</evidence>
<dbReference type="InterPro" id="IPR000719">
    <property type="entry name" value="Prot_kinase_dom"/>
</dbReference>
<feature type="compositionally biased region" description="Polar residues" evidence="5">
    <location>
        <begin position="326"/>
        <end position="351"/>
    </location>
</feature>
<evidence type="ECO:0000256" key="4">
    <source>
        <dbReference type="ARBA" id="ARBA00022840"/>
    </source>
</evidence>
<feature type="domain" description="Protein kinase" evidence="6">
    <location>
        <begin position="1"/>
        <end position="251"/>
    </location>
</feature>
<comment type="caution">
    <text evidence="7">The sequence shown here is derived from an EMBL/GenBank/DDBJ whole genome shotgun (WGS) entry which is preliminary data.</text>
</comment>
<dbReference type="InterPro" id="IPR001245">
    <property type="entry name" value="Ser-Thr/Tyr_kinase_cat_dom"/>
</dbReference>
<reference evidence="7 8" key="1">
    <citation type="submission" date="2024-05" db="EMBL/GenBank/DDBJ databases">
        <title>A draft genome resource for the thread blight pathogen Marasmius tenuissimus strain MS-2.</title>
        <authorList>
            <person name="Yulfo-Soto G.E."/>
            <person name="Baruah I.K."/>
            <person name="Amoako-Attah I."/>
            <person name="Bukari Y."/>
            <person name="Meinhardt L.W."/>
            <person name="Bailey B.A."/>
            <person name="Cohen S.P."/>
        </authorList>
    </citation>
    <scope>NUCLEOTIDE SEQUENCE [LARGE SCALE GENOMIC DNA]</scope>
    <source>
        <strain evidence="7 8">MS-2</strain>
    </source>
</reference>
<dbReference type="PANTHER" id="PTHR44329">
    <property type="entry name" value="SERINE/THREONINE-PROTEIN KINASE TNNI3K-RELATED"/>
    <property type="match status" value="1"/>
</dbReference>
<sequence>MDLTDQLRRLEHVYQRKPKCRALDSRMGQGAKKSLDLLQLLIDHPNLSNRLRTKICSTMLHISKKTGFHPKCLAIENVEVVGKNPIDGGGYADIWKGRLGQSLVCLKILRIFKEPEVQQVLKLNVLITPDLRACISDFGLSIVAESSLRFSNTSSAFSGGTTRYQAPEVVRFEVSKPTRESDVYSYGCVAYEVKRDVAVGPRILMGARPERPTDITNLQLSDELWTLVIEQCWKTEPPERPSAGDLRARLLEIESTGFRGIPSTTQNGSEISRELWEQVYRPHLPGADIDTFIATLEMTEAFNEKSMLRRGSVDEFDDGAYETFGSLTSGFSTPTTPARANVPSNLDGKQTSGAEEPPAPSLSPSHKRKQRQSRRGSAKADAGGAGGAHNPRNVSPLGEIDLPYTPPPSISGSADRDRPRRRSIVIEEEEEDRPQSHFPTPRFGLQPLPTTPPASGIDTRAYMTDRAPSREDDFPSSLFGVPSKENPSRDKAFSDVYLKNVKVHHSLVILTHFLGGAQLMPAYAVSPRIHMPVLQGPNTAPLPLLEFQDTTGRRLAPSICHSMALITRAIPPWNHVSYAIPPTLH</sequence>
<gene>
    <name evidence="7" type="primary">TUS1_16</name>
    <name evidence="7" type="ORF">AAF712_014138</name>
</gene>
<accession>A0ABR2ZBY9</accession>
<feature type="compositionally biased region" description="Basic residues" evidence="5">
    <location>
        <begin position="365"/>
        <end position="377"/>
    </location>
</feature>
<keyword evidence="2" id="KW-0547">Nucleotide-binding</keyword>
<evidence type="ECO:0000256" key="2">
    <source>
        <dbReference type="ARBA" id="ARBA00022741"/>
    </source>
</evidence>
<keyword evidence="4" id="KW-0067">ATP-binding</keyword>
<evidence type="ECO:0000259" key="6">
    <source>
        <dbReference type="PROSITE" id="PS50011"/>
    </source>
</evidence>
<keyword evidence="1" id="KW-0808">Transferase</keyword>
<feature type="region of interest" description="Disordered" evidence="5">
    <location>
        <begin position="326"/>
        <end position="457"/>
    </location>
</feature>
<dbReference type="Gene3D" id="1.10.510.10">
    <property type="entry name" value="Transferase(Phosphotransferase) domain 1"/>
    <property type="match status" value="1"/>
</dbReference>
<evidence type="ECO:0000256" key="1">
    <source>
        <dbReference type="ARBA" id="ARBA00022679"/>
    </source>
</evidence>
<dbReference type="InterPro" id="IPR011009">
    <property type="entry name" value="Kinase-like_dom_sf"/>
</dbReference>
<name>A0ABR2ZBY9_9AGAR</name>
<dbReference type="InterPro" id="IPR051681">
    <property type="entry name" value="Ser/Thr_Kinases-Pseudokinases"/>
</dbReference>
<dbReference type="SUPFAM" id="SSF56112">
    <property type="entry name" value="Protein kinase-like (PK-like)"/>
    <property type="match status" value="1"/>
</dbReference>
<protein>
    <submittedName>
        <fullName evidence="7">Rho guanine nucleotide exchange factor</fullName>
    </submittedName>
</protein>
<keyword evidence="3" id="KW-0418">Kinase</keyword>
<dbReference type="Proteomes" id="UP001437256">
    <property type="component" value="Unassembled WGS sequence"/>
</dbReference>
<organism evidence="7 8">
    <name type="scientific">Marasmius tenuissimus</name>
    <dbReference type="NCBI Taxonomy" id="585030"/>
    <lineage>
        <taxon>Eukaryota</taxon>
        <taxon>Fungi</taxon>
        <taxon>Dikarya</taxon>
        <taxon>Basidiomycota</taxon>
        <taxon>Agaricomycotina</taxon>
        <taxon>Agaricomycetes</taxon>
        <taxon>Agaricomycetidae</taxon>
        <taxon>Agaricales</taxon>
        <taxon>Marasmiineae</taxon>
        <taxon>Marasmiaceae</taxon>
        <taxon>Marasmius</taxon>
    </lineage>
</organism>